<dbReference type="AlphaFoldDB" id="A0A4U5QF97"/>
<feature type="region of interest" description="Disordered" evidence="1">
    <location>
        <begin position="40"/>
        <end position="83"/>
    </location>
</feature>
<proteinExistence type="predicted"/>
<accession>A0A4U5QF97</accession>
<evidence type="ECO:0000313" key="2">
    <source>
        <dbReference type="EMBL" id="TKS08689.1"/>
    </source>
</evidence>
<name>A0A4U5QF97_POPAL</name>
<protein>
    <submittedName>
        <fullName evidence="2">Uncharacterized protein</fullName>
    </submittedName>
</protein>
<organism evidence="2">
    <name type="scientific">Populus alba</name>
    <name type="common">White poplar</name>
    <dbReference type="NCBI Taxonomy" id="43335"/>
    <lineage>
        <taxon>Eukaryota</taxon>
        <taxon>Viridiplantae</taxon>
        <taxon>Streptophyta</taxon>
        <taxon>Embryophyta</taxon>
        <taxon>Tracheophyta</taxon>
        <taxon>Spermatophyta</taxon>
        <taxon>Magnoliopsida</taxon>
        <taxon>eudicotyledons</taxon>
        <taxon>Gunneridae</taxon>
        <taxon>Pentapetalae</taxon>
        <taxon>rosids</taxon>
        <taxon>fabids</taxon>
        <taxon>Malpighiales</taxon>
        <taxon>Salicaceae</taxon>
        <taxon>Saliceae</taxon>
        <taxon>Populus</taxon>
    </lineage>
</organism>
<sequence>MWNLETAAPIYPPGQEKVHFFVGFGHENFELLLPNKKSVTVEGTKKEREASQQSPPPPPPPPPPPSPEREANDNAKQTHPLLTYTDRERDCCLTISSLTSDWLSGFNRCLNDGIILKFQ</sequence>
<comment type="caution">
    <text evidence="2">The sequence shown here is derived from an EMBL/GenBank/DDBJ whole genome shotgun (WGS) entry which is preliminary data.</text>
</comment>
<evidence type="ECO:0000256" key="1">
    <source>
        <dbReference type="SAM" id="MobiDB-lite"/>
    </source>
</evidence>
<dbReference type="EMBL" id="RCHU01000292">
    <property type="protein sequence ID" value="TKS08689.1"/>
    <property type="molecule type" value="Genomic_DNA"/>
</dbReference>
<feature type="compositionally biased region" description="Pro residues" evidence="1">
    <location>
        <begin position="54"/>
        <end position="66"/>
    </location>
</feature>
<gene>
    <name evidence="2" type="ORF">D5086_0000099880</name>
</gene>
<reference evidence="2" key="1">
    <citation type="submission" date="2018-10" db="EMBL/GenBank/DDBJ databases">
        <title>Population genomic analysis revealed the cold adaptation of white poplar.</title>
        <authorList>
            <person name="Liu Y.-J."/>
        </authorList>
    </citation>
    <scope>NUCLEOTIDE SEQUENCE [LARGE SCALE GENOMIC DNA]</scope>
    <source>
        <strain evidence="2">PAL-ZL1</strain>
    </source>
</reference>